<accession>A0ACC0AYX7</accession>
<keyword evidence="2" id="KW-1185">Reference proteome</keyword>
<evidence type="ECO:0000313" key="1">
    <source>
        <dbReference type="EMBL" id="KAI5665177.1"/>
    </source>
</evidence>
<protein>
    <submittedName>
        <fullName evidence="1">Uncharacterized protein</fullName>
    </submittedName>
</protein>
<gene>
    <name evidence="1" type="ORF">M9H77_24500</name>
</gene>
<evidence type="ECO:0000313" key="2">
    <source>
        <dbReference type="Proteomes" id="UP001060085"/>
    </source>
</evidence>
<organism evidence="1 2">
    <name type="scientific">Catharanthus roseus</name>
    <name type="common">Madagascar periwinkle</name>
    <name type="synonym">Vinca rosea</name>
    <dbReference type="NCBI Taxonomy" id="4058"/>
    <lineage>
        <taxon>Eukaryota</taxon>
        <taxon>Viridiplantae</taxon>
        <taxon>Streptophyta</taxon>
        <taxon>Embryophyta</taxon>
        <taxon>Tracheophyta</taxon>
        <taxon>Spermatophyta</taxon>
        <taxon>Magnoliopsida</taxon>
        <taxon>eudicotyledons</taxon>
        <taxon>Gunneridae</taxon>
        <taxon>Pentapetalae</taxon>
        <taxon>asterids</taxon>
        <taxon>lamiids</taxon>
        <taxon>Gentianales</taxon>
        <taxon>Apocynaceae</taxon>
        <taxon>Rauvolfioideae</taxon>
        <taxon>Vinceae</taxon>
        <taxon>Catharanthinae</taxon>
        <taxon>Catharanthus</taxon>
    </lineage>
</organism>
<dbReference type="EMBL" id="CM044705">
    <property type="protein sequence ID" value="KAI5665177.1"/>
    <property type="molecule type" value="Genomic_DNA"/>
</dbReference>
<reference evidence="2" key="1">
    <citation type="journal article" date="2023" name="Nat. Plants">
        <title>Single-cell RNA sequencing provides a high-resolution roadmap for understanding the multicellular compartmentation of specialized metabolism.</title>
        <authorList>
            <person name="Sun S."/>
            <person name="Shen X."/>
            <person name="Li Y."/>
            <person name="Li Y."/>
            <person name="Wang S."/>
            <person name="Li R."/>
            <person name="Zhang H."/>
            <person name="Shen G."/>
            <person name="Guo B."/>
            <person name="Wei J."/>
            <person name="Xu J."/>
            <person name="St-Pierre B."/>
            <person name="Chen S."/>
            <person name="Sun C."/>
        </authorList>
    </citation>
    <scope>NUCLEOTIDE SEQUENCE [LARGE SCALE GENOMIC DNA]</scope>
</reference>
<sequence>MAFHLRLRPSSTPHFNFAAPIFSWKSVGTGRLFIRNCSSVPVDAHKLVLEVKEKLAKDYSRLPVGKNGRDDEDMILWFLKDRKFSVGDTISKLEKAIKWRHEFGVSELSEETVRSVAKSGKSYVHDQLDAYNRPVLIVDVSKHIPGKYESIEDKKLCVYLIEKAVGMLPPGKNQILAIIDLRRFGTENADLNFITFVFDVFYYYYPKRLGQVLFVDAPFIFKPIWQLVKPLLKSYASLVRFCSAKTVRDEYFTNATVPKSFRS</sequence>
<proteinExistence type="predicted"/>
<name>A0ACC0AYX7_CATRO</name>
<dbReference type="Proteomes" id="UP001060085">
    <property type="component" value="Linkage Group LG05"/>
</dbReference>
<comment type="caution">
    <text evidence="1">The sequence shown here is derived from an EMBL/GenBank/DDBJ whole genome shotgun (WGS) entry which is preliminary data.</text>
</comment>